<dbReference type="AlphaFoldDB" id="A0A2C5YJ02"/>
<protein>
    <recommendedName>
        <fullName evidence="3 9">Mediator of RNA polymerase II transcription subunit 14</fullName>
    </recommendedName>
    <alternativeName>
        <fullName evidence="8 9">Mediator complex subunit 14</fullName>
    </alternativeName>
</protein>
<accession>A0A2C5YJ02</accession>
<reference evidence="12 13" key="1">
    <citation type="submission" date="2017-06" db="EMBL/GenBank/DDBJ databases">
        <title>Ant-infecting Ophiocordyceps genomes reveal a high diversity of potential behavioral manipulation genes and a possible major role for enterotoxins.</title>
        <authorList>
            <person name="De Bekker C."/>
            <person name="Evans H.C."/>
            <person name="Brachmann A."/>
            <person name="Hughes D.P."/>
        </authorList>
    </citation>
    <scope>NUCLEOTIDE SEQUENCE [LARGE SCALE GENOMIC DNA]</scope>
    <source>
        <strain evidence="12 13">Map64</strain>
    </source>
</reference>
<evidence type="ECO:0000256" key="3">
    <source>
        <dbReference type="ARBA" id="ARBA00019619"/>
    </source>
</evidence>
<dbReference type="PANTHER" id="PTHR12809:SF2">
    <property type="entry name" value="MEDIATOR OF RNA POLYMERASE II TRANSCRIPTION SUBUNIT 14"/>
    <property type="match status" value="1"/>
</dbReference>
<keyword evidence="5 9" id="KW-0010">Activator</keyword>
<evidence type="ECO:0000256" key="4">
    <source>
        <dbReference type="ARBA" id="ARBA00023015"/>
    </source>
</evidence>
<evidence type="ECO:0000256" key="10">
    <source>
        <dbReference type="SAM" id="MobiDB-lite"/>
    </source>
</evidence>
<evidence type="ECO:0000256" key="7">
    <source>
        <dbReference type="ARBA" id="ARBA00023242"/>
    </source>
</evidence>
<dbReference type="Proteomes" id="UP000226192">
    <property type="component" value="Unassembled WGS sequence"/>
</dbReference>
<feature type="domain" description="Mediator complex subunit MED14 N-terminal" evidence="11">
    <location>
        <begin position="62"/>
        <end position="272"/>
    </location>
</feature>
<evidence type="ECO:0000256" key="2">
    <source>
        <dbReference type="ARBA" id="ARBA00007813"/>
    </source>
</evidence>
<comment type="function">
    <text evidence="9">Component of the Mediator complex, a coactivator involved in the regulated transcription of nearly all RNA polymerase II-dependent genes. Mediator functions as a bridge to convey information from gene-specific regulatory proteins to the basal RNA polymerase II transcription machinery. Mediator is recruited to promoters by direct interactions with regulatory proteins and serves as a scaffold for the assembly of a functional preinitiation complex with RNA polymerase II and the general transcription factors.</text>
</comment>
<proteinExistence type="inferred from homology"/>
<comment type="subunit">
    <text evidence="9">Component of the Mediator complex.</text>
</comment>
<dbReference type="STRING" id="1399860.A0A2C5YJ02"/>
<evidence type="ECO:0000313" key="12">
    <source>
        <dbReference type="EMBL" id="PHH67282.1"/>
    </source>
</evidence>
<comment type="caution">
    <text evidence="12">The sequence shown here is derived from an EMBL/GenBank/DDBJ whole genome shotgun (WGS) entry which is preliminary data.</text>
</comment>
<dbReference type="GO" id="GO:0070847">
    <property type="term" value="C:core mediator complex"/>
    <property type="evidence" value="ECO:0007669"/>
    <property type="project" value="TreeGrafter"/>
</dbReference>
<keyword evidence="7 9" id="KW-0539">Nucleus</keyword>
<keyword evidence="4 9" id="KW-0805">Transcription regulation</keyword>
<feature type="region of interest" description="Disordered" evidence="10">
    <location>
        <begin position="1"/>
        <end position="45"/>
    </location>
</feature>
<dbReference type="InterPro" id="IPR013947">
    <property type="entry name" value="Mediator_Med14"/>
</dbReference>
<dbReference type="Pfam" id="PF26204">
    <property type="entry name" value="Med14_fung"/>
    <property type="match status" value="1"/>
</dbReference>
<evidence type="ECO:0000256" key="6">
    <source>
        <dbReference type="ARBA" id="ARBA00023163"/>
    </source>
</evidence>
<dbReference type="PANTHER" id="PTHR12809">
    <property type="entry name" value="MEDIATOR COMPLEX SUBUNIT"/>
    <property type="match status" value="1"/>
</dbReference>
<keyword evidence="6 9" id="KW-0804">Transcription</keyword>
<dbReference type="Pfam" id="PF08638">
    <property type="entry name" value="Med14"/>
    <property type="match status" value="1"/>
</dbReference>
<dbReference type="InterPro" id="IPR055122">
    <property type="entry name" value="Med14_N"/>
</dbReference>
<evidence type="ECO:0000256" key="1">
    <source>
        <dbReference type="ARBA" id="ARBA00004123"/>
    </source>
</evidence>
<dbReference type="GO" id="GO:0006357">
    <property type="term" value="P:regulation of transcription by RNA polymerase II"/>
    <property type="evidence" value="ECO:0007669"/>
    <property type="project" value="InterPro"/>
</dbReference>
<name>A0A2C5YJ02_9HYPO</name>
<comment type="similarity">
    <text evidence="2 9">Belongs to the Mediator complex subunit 14 family.</text>
</comment>
<sequence length="1073" mass="118915">MELGGQQGTRTNHDRNGVNGSSAAAQVQAHEAEEADALPPDGQTRLRMNDLPDDIVHITHGFVPLSLLLSRLAQASHNSLQDKIAELAKMALPTSAVNGGSASPSADDVSTDNLRKKSSLAAFAQDLHAKWLKALVITEWSRQSHQVSKLIDLKFHIDQQRMVYDAALDHMANIKRDLTYARMPSPDLKTALQVLSTGSAPWMPDVNYIEPPPLTPEDQLKWIDDLNTLLALRLNLDDFDRLPHAFRHYHISSGRVTFQVHGEFELDLTIADEDFDKQFWFIDFRYDFCPAASSLPPSLMAYLEAHVNHILAHDGLAGCYYFLHEFVLTCKINELKRQALQLSKGLWSGTLVVEPLNRALAMQYWSARSAVTGTKNWILVAVSTGRQHDDGNADTAPVSSLVVKWYRDNQEVKNACITLDAKVVCADSLLKQVVGRHMDFILNGIRDKLMEAPRHLSKASRVTVKTSLSDPAASYLVLQDGLKERVVLLLEPMTGACFLKPCSRLVMPFENQLNSSKLRAEDGAACLENVRCAMVEEELMRSGSLMGWFPRKPALSLDETKWATKLRDWTRAVWFHNVGWDADWFLVVLLSLAGDEWWLLQVSEATGPGRNRDGLSRASPVKFRTRLRLDPGHADRWSQFWSHVGVFVTSVMVQSLDMAELQRNGIPCCVEDPGNQEDAPPGRQMRLVSSCVSLSAMFPSMVVGKHHERASGAGMDGKDNMKSLSLMEAYTGATLIHRQGWADDSMTVTYKTVQIPPRRERGGGFFDEQVTVMNAVIKIDKSKLLEGLGVTYGDDMVYVGSQGKFIIRMRRALGQPMLKRIKSCIRVIDRLVTYMRALDRAKACIDGELVSIGRVVFRYGGAAVGQGEQGEQGSRQEQGQRRRPWRVLLDLSKDDIEVAVSAESPHTVVSDFLKILVNKEEGIGALMVWLPASVAILQTMETLAAGWQRCNDEERVRLSLAMKTVAWISMRYVIGGGSQQRRITFDVNLRADAAGPWWYIVRSDGGANGEGADEVAKALQAVWEGGGREWSGLGSSARASPYDGVSGMLTAVDEAIGRAVGRVDTTASVVVLE</sequence>
<evidence type="ECO:0000259" key="11">
    <source>
        <dbReference type="Pfam" id="PF08638"/>
    </source>
</evidence>
<evidence type="ECO:0000256" key="9">
    <source>
        <dbReference type="RuleBase" id="RU365082"/>
    </source>
</evidence>
<evidence type="ECO:0000256" key="5">
    <source>
        <dbReference type="ARBA" id="ARBA00023159"/>
    </source>
</evidence>
<keyword evidence="13" id="KW-1185">Reference proteome</keyword>
<comment type="subcellular location">
    <subcellularLocation>
        <location evidence="1 9">Nucleus</location>
    </subcellularLocation>
</comment>
<evidence type="ECO:0000313" key="13">
    <source>
        <dbReference type="Proteomes" id="UP000226192"/>
    </source>
</evidence>
<dbReference type="OrthoDB" id="205099at2759"/>
<evidence type="ECO:0000256" key="8">
    <source>
        <dbReference type="ARBA" id="ARBA00032007"/>
    </source>
</evidence>
<gene>
    <name evidence="12" type="ORF">CDD81_3051</name>
</gene>
<organism evidence="12 13">
    <name type="scientific">Ophiocordyceps australis</name>
    <dbReference type="NCBI Taxonomy" id="1399860"/>
    <lineage>
        <taxon>Eukaryota</taxon>
        <taxon>Fungi</taxon>
        <taxon>Dikarya</taxon>
        <taxon>Ascomycota</taxon>
        <taxon>Pezizomycotina</taxon>
        <taxon>Sordariomycetes</taxon>
        <taxon>Hypocreomycetidae</taxon>
        <taxon>Hypocreales</taxon>
        <taxon>Ophiocordycipitaceae</taxon>
        <taxon>Ophiocordyceps</taxon>
    </lineage>
</organism>
<dbReference type="GO" id="GO:0003712">
    <property type="term" value="F:transcription coregulator activity"/>
    <property type="evidence" value="ECO:0007669"/>
    <property type="project" value="UniProtKB-UniRule"/>
</dbReference>
<dbReference type="GO" id="GO:0016592">
    <property type="term" value="C:mediator complex"/>
    <property type="evidence" value="ECO:0007669"/>
    <property type="project" value="UniProtKB-UniRule"/>
</dbReference>
<dbReference type="EMBL" id="NJET01000002">
    <property type="protein sequence ID" value="PHH67282.1"/>
    <property type="molecule type" value="Genomic_DNA"/>
</dbReference>